<dbReference type="NCBIfam" id="TIGR03804">
    <property type="entry name" value="para_beta_helix"/>
    <property type="match status" value="3"/>
</dbReference>
<dbReference type="InterPro" id="IPR022441">
    <property type="entry name" value="Para_beta_helix_rpt-2"/>
</dbReference>
<gene>
    <name evidence="5" type="primary">nosD</name>
    <name evidence="5" type="ORF">GMD42_04595</name>
</gene>
<evidence type="ECO:0000256" key="1">
    <source>
        <dbReference type="ARBA" id="ARBA00004906"/>
    </source>
</evidence>
<comment type="caution">
    <text evidence="5">The sequence shown here is derived from an EMBL/GenBank/DDBJ whole genome shotgun (WGS) entry which is preliminary data.</text>
</comment>
<evidence type="ECO:0000256" key="2">
    <source>
        <dbReference type="ARBA" id="ARBA00022737"/>
    </source>
</evidence>
<dbReference type="InterPro" id="IPR026464">
    <property type="entry name" value="NosD_copper_fam"/>
</dbReference>
<protein>
    <submittedName>
        <fullName evidence="5">Nitrous oxide reductase family maturation protein NosD</fullName>
    </submittedName>
</protein>
<dbReference type="PANTHER" id="PTHR22990:SF15">
    <property type="entry name" value="F-BOX ONLY PROTEIN 10"/>
    <property type="match status" value="1"/>
</dbReference>
<dbReference type="InterPro" id="IPR011050">
    <property type="entry name" value="Pectin_lyase_fold/virulence"/>
</dbReference>
<dbReference type="SMART" id="SM00722">
    <property type="entry name" value="CASH"/>
    <property type="match status" value="1"/>
</dbReference>
<dbReference type="Proteomes" id="UP000462362">
    <property type="component" value="Unassembled WGS sequence"/>
</dbReference>
<comment type="pathway">
    <text evidence="1">Protein modification; protein ubiquitination.</text>
</comment>
<dbReference type="InterPro" id="IPR051550">
    <property type="entry name" value="SCF-Subunits/Alg-Epimerases"/>
</dbReference>
<dbReference type="InterPro" id="IPR012334">
    <property type="entry name" value="Pectin_lyas_fold"/>
</dbReference>
<organism evidence="5 6">
    <name type="scientific">Parasutterella excrementihominis</name>
    <dbReference type="NCBI Taxonomy" id="487175"/>
    <lineage>
        <taxon>Bacteria</taxon>
        <taxon>Pseudomonadati</taxon>
        <taxon>Pseudomonadota</taxon>
        <taxon>Betaproteobacteria</taxon>
        <taxon>Burkholderiales</taxon>
        <taxon>Sutterellaceae</taxon>
        <taxon>Parasutterella</taxon>
    </lineage>
</organism>
<evidence type="ECO:0000259" key="4">
    <source>
        <dbReference type="SMART" id="SM00722"/>
    </source>
</evidence>
<sequence length="434" mass="48342">MVSSNRIFRRSRLPRLLSGGLWSSAALFGLSLFVIAPSASYAAGELQKAIDDASEFATVKLGPGLYEGNIVIRKPLTLVATQPSAVIKGDGKGSVVTVESSYVTIEGLEIINSGGEHQTIDSGIAVKNGFNVKIKNNKIHECLFGVNLEKSNNCVVEDNQISSKNLSLGLRGDGIRLWYSHSNLIIKNHTFQVRDNVFWYSSGNTVEKNIGRNSRYSLHFMYADRNKVLDNDFQDNSVGIFLMFSQGSTLKNNLLANATGPFGIGIGMKEASDILVEDNNILYNARGFYIDASPYVPGTVNTFKDNRIEFNSVAFHLHGTLYGSIFEDNVIKGNIDDVVNDTPESKIALNRWNRNYWDNYQGFDRDKDGIGDIPFEQRMFADRLWQHKPPVKIFYASPVLELLNMLWKIMPFSEPELVAKDNEPRVLLPGGQTP</sequence>
<keyword evidence="3" id="KW-0833">Ubl conjugation pathway</keyword>
<dbReference type="InterPro" id="IPR006633">
    <property type="entry name" value="Carb-bd_sugar_hydrolysis-dom"/>
</dbReference>
<dbReference type="NCBIfam" id="TIGR04247">
    <property type="entry name" value="NosD_copper_fam"/>
    <property type="match status" value="1"/>
</dbReference>
<dbReference type="SUPFAM" id="SSF51126">
    <property type="entry name" value="Pectin lyase-like"/>
    <property type="match status" value="1"/>
</dbReference>
<reference evidence="5 6" key="1">
    <citation type="journal article" date="2019" name="Nat. Med.">
        <title>A library of human gut bacterial isolates paired with longitudinal multiomics data enables mechanistic microbiome research.</title>
        <authorList>
            <person name="Poyet M."/>
            <person name="Groussin M."/>
            <person name="Gibbons S.M."/>
            <person name="Avila-Pacheco J."/>
            <person name="Jiang X."/>
            <person name="Kearney S.M."/>
            <person name="Perrotta A.R."/>
            <person name="Berdy B."/>
            <person name="Zhao S."/>
            <person name="Lieberman T.D."/>
            <person name="Swanson P.K."/>
            <person name="Smith M."/>
            <person name="Roesemann S."/>
            <person name="Alexander J.E."/>
            <person name="Rich S.A."/>
            <person name="Livny J."/>
            <person name="Vlamakis H."/>
            <person name="Clish C."/>
            <person name="Bullock K."/>
            <person name="Deik A."/>
            <person name="Scott J."/>
            <person name="Pierce K.A."/>
            <person name="Xavier R.J."/>
            <person name="Alm E.J."/>
        </authorList>
    </citation>
    <scope>NUCLEOTIDE SEQUENCE [LARGE SCALE GENOMIC DNA]</scope>
    <source>
        <strain evidence="5 6">BIOML-A2</strain>
    </source>
</reference>
<dbReference type="RefSeq" id="WP_155165729.1">
    <property type="nucleotide sequence ID" value="NZ_CAKVUT010000034.1"/>
</dbReference>
<dbReference type="SMART" id="SM00710">
    <property type="entry name" value="PbH1"/>
    <property type="match status" value="8"/>
</dbReference>
<evidence type="ECO:0000313" key="5">
    <source>
        <dbReference type="EMBL" id="MTU42906.1"/>
    </source>
</evidence>
<dbReference type="PANTHER" id="PTHR22990">
    <property type="entry name" value="F-BOX ONLY PROTEIN"/>
    <property type="match status" value="1"/>
</dbReference>
<evidence type="ECO:0000256" key="3">
    <source>
        <dbReference type="ARBA" id="ARBA00022786"/>
    </source>
</evidence>
<dbReference type="InterPro" id="IPR007742">
    <property type="entry name" value="NosD_dom"/>
</dbReference>
<dbReference type="Gene3D" id="2.160.20.10">
    <property type="entry name" value="Single-stranded right-handed beta-helix, Pectin lyase-like"/>
    <property type="match status" value="1"/>
</dbReference>
<accession>A0A6I3S8Q3</accession>
<dbReference type="EMBL" id="WNCL01000010">
    <property type="protein sequence ID" value="MTU42906.1"/>
    <property type="molecule type" value="Genomic_DNA"/>
</dbReference>
<dbReference type="Pfam" id="PF05048">
    <property type="entry name" value="NosD"/>
    <property type="match status" value="1"/>
</dbReference>
<evidence type="ECO:0000313" key="6">
    <source>
        <dbReference type="Proteomes" id="UP000462362"/>
    </source>
</evidence>
<dbReference type="InterPro" id="IPR006626">
    <property type="entry name" value="PbH1"/>
</dbReference>
<name>A0A6I3S8Q3_9BURK</name>
<proteinExistence type="predicted"/>
<dbReference type="AlphaFoldDB" id="A0A6I3S8Q3"/>
<keyword evidence="2" id="KW-0677">Repeat</keyword>
<feature type="domain" description="Carbohydrate-binding/sugar hydrolysis" evidence="4">
    <location>
        <begin position="59"/>
        <end position="207"/>
    </location>
</feature>